<proteinExistence type="predicted"/>
<evidence type="ECO:0000313" key="2">
    <source>
        <dbReference type="Proteomes" id="UP000011135"/>
    </source>
</evidence>
<dbReference type="EMBL" id="AMZN01000036">
    <property type="protein sequence ID" value="ELR71636.1"/>
    <property type="molecule type" value="Genomic_DNA"/>
</dbReference>
<dbReference type="PATRIC" id="fig|1237149.3.peg.2312"/>
<keyword evidence="2" id="KW-1185">Reference proteome</keyword>
<dbReference type="AlphaFoldDB" id="L8JRP0"/>
<dbReference type="InterPro" id="IPR008775">
    <property type="entry name" value="Phytyl_CoA_dOase-like"/>
</dbReference>
<dbReference type="SUPFAM" id="SSF51197">
    <property type="entry name" value="Clavaminate synthase-like"/>
    <property type="match status" value="1"/>
</dbReference>
<evidence type="ECO:0000313" key="1">
    <source>
        <dbReference type="EMBL" id="ELR71636.1"/>
    </source>
</evidence>
<dbReference type="RefSeq" id="WP_009579852.1">
    <property type="nucleotide sequence ID" value="NZ_AMZN01000036.1"/>
</dbReference>
<dbReference type="Proteomes" id="UP000011135">
    <property type="component" value="Unassembled WGS sequence"/>
</dbReference>
<dbReference type="OrthoDB" id="321649at2"/>
<dbReference type="Pfam" id="PF05721">
    <property type="entry name" value="PhyH"/>
    <property type="match status" value="1"/>
</dbReference>
<evidence type="ECO:0008006" key="3">
    <source>
        <dbReference type="Google" id="ProtNLM"/>
    </source>
</evidence>
<organism evidence="1 2">
    <name type="scientific">Fulvivirga imtechensis AK7</name>
    <dbReference type="NCBI Taxonomy" id="1237149"/>
    <lineage>
        <taxon>Bacteria</taxon>
        <taxon>Pseudomonadati</taxon>
        <taxon>Bacteroidota</taxon>
        <taxon>Cytophagia</taxon>
        <taxon>Cytophagales</taxon>
        <taxon>Fulvivirgaceae</taxon>
        <taxon>Fulvivirga</taxon>
    </lineage>
</organism>
<dbReference type="eggNOG" id="ENOG502Z8WJ">
    <property type="taxonomic scope" value="Bacteria"/>
</dbReference>
<dbReference type="GO" id="GO:0016706">
    <property type="term" value="F:2-oxoglutarate-dependent dioxygenase activity"/>
    <property type="evidence" value="ECO:0007669"/>
    <property type="project" value="UniProtKB-ARBA"/>
</dbReference>
<sequence length="290" mass="33411">MNAIYFDPDLTDNERRQGLYQGRLFTYSPSEATKAFCSFTDDLIRKAFAGLDPEYAQWELPVNRYVEILKALKPEFIHHLRSKEFIQQILREKGCDLDKTYFDVPRLRTSTSDGYLTSGIAYAFHPHRDTWYSAPMNQINWWMPIYDITAENGLSFHLKYWTRPIENDSVEFSYQEWMQASRKTCAENINADTRWQPSPRERVEVDSELRIVPGSGGIILFSAAHLHASVPNTSGKTRFSIDFRTINIDDVVARKGAPNIDTACKDLTLGDFIRASDFLPLPEELAYQTA</sequence>
<dbReference type="Gene3D" id="2.60.120.620">
    <property type="entry name" value="q2cbj1_9rhob like domain"/>
    <property type="match status" value="1"/>
</dbReference>
<comment type="caution">
    <text evidence="1">The sequence shown here is derived from an EMBL/GenBank/DDBJ whole genome shotgun (WGS) entry which is preliminary data.</text>
</comment>
<gene>
    <name evidence="1" type="ORF">C900_02444</name>
</gene>
<accession>L8JRP0</accession>
<protein>
    <recommendedName>
        <fullName evidence="3">Phytanoyl-CoA dioxygenase</fullName>
    </recommendedName>
</protein>
<reference evidence="1 2" key="1">
    <citation type="submission" date="2012-12" db="EMBL/GenBank/DDBJ databases">
        <title>Genome assembly of Fulvivirga imtechensis AK7.</title>
        <authorList>
            <person name="Nupur N."/>
            <person name="Khatri I."/>
            <person name="Kumar R."/>
            <person name="Subramanian S."/>
            <person name="Pinnaka A."/>
        </authorList>
    </citation>
    <scope>NUCLEOTIDE SEQUENCE [LARGE SCALE GENOMIC DNA]</scope>
    <source>
        <strain evidence="1 2">AK7</strain>
    </source>
</reference>
<name>L8JRP0_9BACT</name>
<dbReference type="STRING" id="1237149.C900_02444"/>